<dbReference type="PROSITE" id="PS51471">
    <property type="entry name" value="FE2OG_OXY"/>
    <property type="match status" value="1"/>
</dbReference>
<evidence type="ECO:0000256" key="3">
    <source>
        <dbReference type="SAM" id="MobiDB-lite"/>
    </source>
</evidence>
<evidence type="ECO:0008006" key="8">
    <source>
        <dbReference type="Google" id="ProtNLM"/>
    </source>
</evidence>
<reference evidence="7" key="1">
    <citation type="journal article" date="2015" name="BMC Genomics">
        <title>Genomic and transcriptomic analysis of the endophytic fungus Pestalotiopsis fici reveals its lifestyle and high potential for synthesis of natural products.</title>
        <authorList>
            <person name="Wang X."/>
            <person name="Zhang X."/>
            <person name="Liu L."/>
            <person name="Xiang M."/>
            <person name="Wang W."/>
            <person name="Sun X."/>
            <person name="Che Y."/>
            <person name="Guo L."/>
            <person name="Liu G."/>
            <person name="Guo L."/>
            <person name="Wang C."/>
            <person name="Yin W.B."/>
            <person name="Stadler M."/>
            <person name="Zhang X."/>
            <person name="Liu X."/>
        </authorList>
    </citation>
    <scope>NUCLEOTIDE SEQUENCE [LARGE SCALE GENOMIC DNA]</scope>
    <source>
        <strain evidence="7">W106-1 / CGMCC3.15140</strain>
    </source>
</reference>
<dbReference type="Pfam" id="PF25329">
    <property type="entry name" value="C2_GDE1"/>
    <property type="match status" value="1"/>
</dbReference>
<sequence length="1375" mass="152211">MKFGRNFAWHQVPKWAGFYVNYDEWKVLAKAEKFAGLRRAITCDTRMIETFLQDKFQAVVQQLSILEDEYNLTLDSWDTVALQSIPTYEKNDITASLTEVASLVILLSRYVSATQVAAERISSKTAETLDEVDHLRTILQKATAQWVQNLQRINSLLRILHLKKPSDERDTSSLLLANLQAGQNPQVLEKAARALQQDSPEQLKEFLQDESIKESNSSNQKIILILTKIGILCSASKCLPLLVSHLSIDHGLGNYGSQNPIHLQILQAAWLKDADLAHQGVRLILETLPPLHWPDLLLCPDSLGRVALHYAACYGLTATCNEILEHVSSLDVPEATDSPPVFLLSDNLGETPLSMAITQGHDQVVKCFLNWTHQSGGQVSPPGANKLEGVFYDMILLAIRSQRPHITEFLMDHNPQLLTTCSTISELLCLASQFGQASIVGRLLAHSNNINIGQRLRGRTPLMIASIYEHGDVVELLIQHPSCDISVRDHDGWTAVAHAAFKGPPALVDVLQSQSAGLSAHLGPTNHQESIKLPAHSPKRQNQASKNVALGRHQQDCSHIFVNLGHFDMEKESMVLQIEPFRRLISPMQIPESSLTLEISAIDSSTAEKYHFPFPIFQDLSNDPMHFMAKDPNAVKFMFRVYCSVVGHNTHEQRGQLIGSASVSLGDARKALGPSLESLERDHTVSLISPDAFGNEYIGTLTFTFVIAEAFVFKGSPPKPTEMILKQDDSPLVAGHRGLGQNSSNQARLQLGENTMDSFFAALNAGADILEPSGFLQKVDVQVTRDLIPVIYHDFLVSETGTDAPMHNITYEQLMVASTMQDSTARPPGTASSLLQRAEVNAMQRPRAYSAGKARPDNIDIVARLMSTFNFQNFGFKGNIGGECIHGPFMKLEQLLVEMDSSICFNIELKYPMLFEARDFDMDTLAMELNLYLDTILDIVFKHGKNRPIFFSSFSPELCFVLSTKQKLYPILFLTESGYIPTRDIRAISFQEAVRFAKKWNLEGVAIRSQPFLAAPELIGLVKSSGLICASWGDLNDEPDCAKSGSVSEQSNLLQACIEDGFFYLDFTQSSHSKVLDEVESVFNLSKDLFDYPLDIKTLFDVDRISDLKVNGYKPKGRNIVNKSGKSDGFESWVLPRNGLLQLSEDPFPYPPVIAKSIGHLRSLIKGINSAAHVILSSLSSSLSLPEGQRLEDFQGLSRPSPDILRLLRYHADPDASCVPQTPHTDLGSLTFVFSTTPGLQVLPAGVANRDGDDDATGPSPWRYVAPRPGHAVVNIGDCLSIMTNGLLKTALHRVGPVHGHPMPERYSLAYLMRPEDDTVLRVLDSPHIPRPETSRADDEVTSGEWIRRKFKALRGQQNGGNIDRVLTGGRGVLI</sequence>
<dbReference type="Pfam" id="PF12796">
    <property type="entry name" value="Ank_2"/>
    <property type="match status" value="1"/>
</dbReference>
<dbReference type="InterPro" id="IPR057506">
    <property type="entry name" value="C2_GPCPD1"/>
</dbReference>
<dbReference type="InParanoid" id="W3XKG6"/>
<dbReference type="eggNOG" id="KOG0143">
    <property type="taxonomic scope" value="Eukaryota"/>
</dbReference>
<name>W3XKG6_PESFW</name>
<dbReference type="SMART" id="SM00248">
    <property type="entry name" value="ANK"/>
    <property type="match status" value="5"/>
</dbReference>
<dbReference type="GO" id="GO:0047389">
    <property type="term" value="F:glycerophosphocholine phosphodiesterase activity"/>
    <property type="evidence" value="ECO:0007669"/>
    <property type="project" value="TreeGrafter"/>
</dbReference>
<dbReference type="SUPFAM" id="SSF48403">
    <property type="entry name" value="Ankyrin repeat"/>
    <property type="match status" value="1"/>
</dbReference>
<dbReference type="PROSITE" id="PS50088">
    <property type="entry name" value="ANK_REPEAT"/>
    <property type="match status" value="1"/>
</dbReference>
<dbReference type="PROSITE" id="PS50297">
    <property type="entry name" value="ANK_REP_REGION"/>
    <property type="match status" value="1"/>
</dbReference>
<evidence type="ECO:0000313" key="7">
    <source>
        <dbReference type="Proteomes" id="UP000030651"/>
    </source>
</evidence>
<dbReference type="InterPro" id="IPR005123">
    <property type="entry name" value="Oxoglu/Fe-dep_dioxygenase_dom"/>
</dbReference>
<dbReference type="Gene3D" id="2.60.120.330">
    <property type="entry name" value="B-lactam Antibiotic, Isopenicillin N Synthase, Chain"/>
    <property type="match status" value="1"/>
</dbReference>
<gene>
    <name evidence="6" type="ORF">PFICI_00337</name>
</gene>
<dbReference type="PANTHER" id="PTHR22958">
    <property type="entry name" value="GLYCEROPHOSPHORYL DIESTER PHOSPHODIESTERASE"/>
    <property type="match status" value="1"/>
</dbReference>
<dbReference type="GeneID" id="19265350"/>
<feature type="domain" description="Fe2OG dioxygenase" evidence="4">
    <location>
        <begin position="1201"/>
        <end position="1315"/>
    </location>
</feature>
<dbReference type="PROSITE" id="PS51704">
    <property type="entry name" value="GP_PDE"/>
    <property type="match status" value="1"/>
</dbReference>
<dbReference type="KEGG" id="pfy:PFICI_00337"/>
<keyword evidence="7" id="KW-1185">Reference proteome</keyword>
<dbReference type="RefSeq" id="XP_007827109.1">
    <property type="nucleotide sequence ID" value="XM_007828918.1"/>
</dbReference>
<dbReference type="InterPro" id="IPR044861">
    <property type="entry name" value="IPNS-like_FE2OG_OXY"/>
</dbReference>
<dbReference type="GO" id="GO:0046475">
    <property type="term" value="P:glycerophospholipid catabolic process"/>
    <property type="evidence" value="ECO:0007669"/>
    <property type="project" value="TreeGrafter"/>
</dbReference>
<organism evidence="6 7">
    <name type="scientific">Pestalotiopsis fici (strain W106-1 / CGMCC3.15140)</name>
    <dbReference type="NCBI Taxonomy" id="1229662"/>
    <lineage>
        <taxon>Eukaryota</taxon>
        <taxon>Fungi</taxon>
        <taxon>Dikarya</taxon>
        <taxon>Ascomycota</taxon>
        <taxon>Pezizomycotina</taxon>
        <taxon>Sordariomycetes</taxon>
        <taxon>Xylariomycetidae</taxon>
        <taxon>Amphisphaeriales</taxon>
        <taxon>Sporocadaceae</taxon>
        <taxon>Pestalotiopsis</taxon>
    </lineage>
</organism>
<evidence type="ECO:0000259" key="4">
    <source>
        <dbReference type="PROSITE" id="PS51471"/>
    </source>
</evidence>
<dbReference type="eggNOG" id="KOG4177">
    <property type="taxonomic scope" value="Eukaryota"/>
</dbReference>
<dbReference type="Proteomes" id="UP000030651">
    <property type="component" value="Unassembled WGS sequence"/>
</dbReference>
<dbReference type="eggNOG" id="KOG2421">
    <property type="taxonomic scope" value="Eukaryota"/>
</dbReference>
<protein>
    <recommendedName>
        <fullName evidence="8">Fe2OG dioxygenase domain-containing protein</fullName>
    </recommendedName>
</protein>
<dbReference type="EMBL" id="KI912109">
    <property type="protein sequence ID" value="ETS86509.1"/>
    <property type="molecule type" value="Genomic_DNA"/>
</dbReference>
<evidence type="ECO:0000256" key="2">
    <source>
        <dbReference type="PROSITE-ProRule" id="PRU00023"/>
    </source>
</evidence>
<proteinExistence type="predicted"/>
<dbReference type="PANTHER" id="PTHR22958:SF1">
    <property type="entry name" value="GLYCEROPHOSPHOCHOLINE PHOSPHODIESTERASE GPCPD1"/>
    <property type="match status" value="1"/>
</dbReference>
<dbReference type="InterPro" id="IPR036770">
    <property type="entry name" value="Ankyrin_rpt-contain_sf"/>
</dbReference>
<keyword evidence="1" id="KW-0378">Hydrolase</keyword>
<feature type="region of interest" description="Disordered" evidence="3">
    <location>
        <begin position="519"/>
        <end position="543"/>
    </location>
</feature>
<dbReference type="InterPro" id="IPR017946">
    <property type="entry name" value="PLC-like_Pdiesterase_TIM-brl"/>
</dbReference>
<accession>W3XKG6</accession>
<evidence type="ECO:0000256" key="1">
    <source>
        <dbReference type="ARBA" id="ARBA00022801"/>
    </source>
</evidence>
<dbReference type="InterPro" id="IPR027443">
    <property type="entry name" value="IPNS-like_sf"/>
</dbReference>
<dbReference type="Gene3D" id="1.25.40.20">
    <property type="entry name" value="Ankyrin repeat-containing domain"/>
    <property type="match status" value="2"/>
</dbReference>
<dbReference type="InterPro" id="IPR051578">
    <property type="entry name" value="GDPD"/>
</dbReference>
<feature type="domain" description="GP-PDE" evidence="5">
    <location>
        <begin position="731"/>
        <end position="1074"/>
    </location>
</feature>
<feature type="repeat" description="ANK" evidence="2">
    <location>
        <begin position="457"/>
        <end position="480"/>
    </location>
</feature>
<dbReference type="Pfam" id="PF03009">
    <property type="entry name" value="GDPD"/>
    <property type="match status" value="1"/>
</dbReference>
<evidence type="ECO:0000259" key="5">
    <source>
        <dbReference type="PROSITE" id="PS51704"/>
    </source>
</evidence>
<keyword evidence="2" id="KW-0040">ANK repeat</keyword>
<evidence type="ECO:0000313" key="6">
    <source>
        <dbReference type="EMBL" id="ETS86509.1"/>
    </source>
</evidence>
<dbReference type="OrthoDB" id="197419at2759"/>
<dbReference type="SUPFAM" id="SSF51197">
    <property type="entry name" value="Clavaminate synthase-like"/>
    <property type="match status" value="1"/>
</dbReference>
<dbReference type="Gene3D" id="3.20.20.190">
    <property type="entry name" value="Phosphatidylinositol (PI) phosphodiesterase"/>
    <property type="match status" value="1"/>
</dbReference>
<dbReference type="InterPro" id="IPR002110">
    <property type="entry name" value="Ankyrin_rpt"/>
</dbReference>
<dbReference type="STRING" id="1229662.W3XKG6"/>
<dbReference type="HOGENOM" id="CLU_005444_0_0_1"/>
<dbReference type="SUPFAM" id="SSF51695">
    <property type="entry name" value="PLC-like phosphodiesterases"/>
    <property type="match status" value="1"/>
</dbReference>
<dbReference type="InterPro" id="IPR030395">
    <property type="entry name" value="GP_PDE_dom"/>
</dbReference>
<dbReference type="Pfam" id="PF03171">
    <property type="entry name" value="2OG-FeII_Oxy"/>
    <property type="match status" value="1"/>
</dbReference>